<dbReference type="STRING" id="1789683.A0A1X7R4U8"/>
<accession>A0A1X7R4U8</accession>
<dbReference type="PANTHER" id="PTHR11040">
    <property type="entry name" value="ZINC/IRON TRANSPORTER"/>
    <property type="match status" value="1"/>
</dbReference>
<evidence type="ECO:0000256" key="1">
    <source>
        <dbReference type="ARBA" id="ARBA00004141"/>
    </source>
</evidence>
<evidence type="ECO:0000256" key="7">
    <source>
        <dbReference type="ARBA" id="ARBA00023136"/>
    </source>
</evidence>
<dbReference type="NCBIfam" id="TIGR00820">
    <property type="entry name" value="zip"/>
    <property type="match status" value="1"/>
</dbReference>
<reference evidence="10 11" key="1">
    <citation type="submission" date="2017-04" db="EMBL/GenBank/DDBJ databases">
        <authorList>
            <person name="Afonso C.L."/>
            <person name="Miller P.J."/>
            <person name="Scott M.A."/>
            <person name="Spackman E."/>
            <person name="Goraichik I."/>
            <person name="Dimitrov K.M."/>
            <person name="Suarez D.L."/>
            <person name="Swayne D.E."/>
        </authorList>
    </citation>
    <scope>NUCLEOTIDE SEQUENCE [LARGE SCALE GENOMIC DNA]</scope>
</reference>
<keyword evidence="4 8" id="KW-0812">Transmembrane</keyword>
<evidence type="ECO:0000256" key="4">
    <source>
        <dbReference type="ARBA" id="ARBA00022692"/>
    </source>
</evidence>
<dbReference type="InterPro" id="IPR003689">
    <property type="entry name" value="ZIP"/>
</dbReference>
<comment type="subcellular location">
    <subcellularLocation>
        <location evidence="1 8">Membrane</location>
        <topology evidence="1 8">Multi-pass membrane protein</topology>
    </subcellularLocation>
</comment>
<dbReference type="GO" id="GO:0071578">
    <property type="term" value="P:zinc ion import across plasma membrane"/>
    <property type="evidence" value="ECO:0007669"/>
    <property type="project" value="TreeGrafter"/>
</dbReference>
<sequence length="449" mass="50150">MIDLVARDSPTDTCQTVSEYNGHQNLRILAVFIIMISSGLGVYFPILSSRYSFIRLPDWCFFIAKFFGSGVIVATAFIHLLQPAAEALDDDCLGGTFAEYPWAFGICLMSLFLLFFTEIVTHYYVTKAMGGDPHDHEAMIDHDDSSSHDESLDISASSNLNDTVNSNPNNIEVFYNREVSNIDGTHNHYDDSKNNNRNSADVSILKKEQYTEHNYEYNQNIDKETGDFDDYKLDLESGMNIPTLPSQKPLSKLVSVPGKDHFGHDDDHQDVSQIGTPVNQKEREQYLNQIFSVTILEFGIIFHSVFVGLSLSVSGEEFETLFIVLTFHQMFEGLGLGTRIAETPWPNSRRFTPWIMGLAFTLTSPIAAAIGIGVRNSFLPGSRTALITNGVFDSISSGILIYTGLVELMAHEFLYSNQFKGPEGFKRMLCAYFIMCCGAALMALLGKWA</sequence>
<evidence type="ECO:0000256" key="5">
    <source>
        <dbReference type="ARBA" id="ARBA00022989"/>
    </source>
</evidence>
<proteinExistence type="inferred from homology"/>
<feature type="transmembrane region" description="Helical" evidence="8">
    <location>
        <begin position="59"/>
        <end position="82"/>
    </location>
</feature>
<comment type="caution">
    <text evidence="8">Lacks conserved residue(s) required for the propagation of feature annotation.</text>
</comment>
<feature type="transmembrane region" description="Helical" evidence="8">
    <location>
        <begin position="28"/>
        <end position="47"/>
    </location>
</feature>
<evidence type="ECO:0000256" key="3">
    <source>
        <dbReference type="ARBA" id="ARBA00022448"/>
    </source>
</evidence>
<evidence type="ECO:0000313" key="10">
    <source>
        <dbReference type="EMBL" id="SMN20697.1"/>
    </source>
</evidence>
<comment type="similarity">
    <text evidence="2 8">Belongs to the ZIP transporter (TC 2.A.5) family.</text>
</comment>
<keyword evidence="5 8" id="KW-1133">Transmembrane helix</keyword>
<evidence type="ECO:0000313" key="11">
    <source>
        <dbReference type="Proteomes" id="UP000196158"/>
    </source>
</evidence>
<dbReference type="Proteomes" id="UP000196158">
    <property type="component" value="Unassembled WGS sequence"/>
</dbReference>
<dbReference type="AlphaFoldDB" id="A0A1X7R4U8"/>
<evidence type="ECO:0000256" key="8">
    <source>
        <dbReference type="RuleBase" id="RU362088"/>
    </source>
</evidence>
<keyword evidence="11" id="KW-1185">Reference proteome</keyword>
<feature type="region of interest" description="Disordered" evidence="9">
    <location>
        <begin position="135"/>
        <end position="167"/>
    </location>
</feature>
<keyword evidence="6 8" id="KW-0406">Ion transport</keyword>
<dbReference type="GO" id="GO:0000007">
    <property type="term" value="F:low-affinity zinc ion transmembrane transporter activity"/>
    <property type="evidence" value="ECO:0007669"/>
    <property type="project" value="TreeGrafter"/>
</dbReference>
<evidence type="ECO:0000256" key="9">
    <source>
        <dbReference type="SAM" id="MobiDB-lite"/>
    </source>
</evidence>
<dbReference type="GO" id="GO:0005886">
    <property type="term" value="C:plasma membrane"/>
    <property type="evidence" value="ECO:0007669"/>
    <property type="project" value="TreeGrafter"/>
</dbReference>
<feature type="transmembrane region" description="Helical" evidence="8">
    <location>
        <begin position="386"/>
        <end position="405"/>
    </location>
</feature>
<feature type="compositionally biased region" description="Basic and acidic residues" evidence="9">
    <location>
        <begin position="135"/>
        <end position="151"/>
    </location>
</feature>
<dbReference type="OrthoDB" id="448280at2759"/>
<name>A0A1X7R4U8_9SACH</name>
<dbReference type="PANTHER" id="PTHR11040:SF69">
    <property type="entry name" value="ZINC-REGULATED TRANSPORTER 2"/>
    <property type="match status" value="1"/>
</dbReference>
<evidence type="ECO:0000256" key="6">
    <source>
        <dbReference type="ARBA" id="ARBA00023065"/>
    </source>
</evidence>
<organism evidence="10 11">
    <name type="scientific">Maudiozyma saulgeensis</name>
    <dbReference type="NCBI Taxonomy" id="1789683"/>
    <lineage>
        <taxon>Eukaryota</taxon>
        <taxon>Fungi</taxon>
        <taxon>Dikarya</taxon>
        <taxon>Ascomycota</taxon>
        <taxon>Saccharomycotina</taxon>
        <taxon>Saccharomycetes</taxon>
        <taxon>Saccharomycetales</taxon>
        <taxon>Saccharomycetaceae</taxon>
        <taxon>Maudiozyma</taxon>
    </lineage>
</organism>
<evidence type="ECO:0000256" key="2">
    <source>
        <dbReference type="ARBA" id="ARBA00006939"/>
    </source>
</evidence>
<dbReference type="InterPro" id="IPR004698">
    <property type="entry name" value="Zn/Fe_permease_fun/pln"/>
</dbReference>
<keyword evidence="7 8" id="KW-0472">Membrane</keyword>
<keyword evidence="3 8" id="KW-0813">Transport</keyword>
<dbReference type="Pfam" id="PF02535">
    <property type="entry name" value="Zip"/>
    <property type="match status" value="1"/>
</dbReference>
<feature type="transmembrane region" description="Helical" evidence="8">
    <location>
        <begin position="354"/>
        <end position="374"/>
    </location>
</feature>
<feature type="transmembrane region" description="Helical" evidence="8">
    <location>
        <begin position="290"/>
        <end position="311"/>
    </location>
</feature>
<dbReference type="EMBL" id="FXLY01000006">
    <property type="protein sequence ID" value="SMN20697.1"/>
    <property type="molecule type" value="Genomic_DNA"/>
</dbReference>
<protein>
    <submittedName>
        <fullName evidence="10">Similar to Saccharomyces cerevisiae YLR130C ZRT2 Low-affinity zinc transporter of the plasma membrane</fullName>
    </submittedName>
</protein>
<feature type="transmembrane region" description="Helical" evidence="8">
    <location>
        <begin position="425"/>
        <end position="445"/>
    </location>
</feature>
<feature type="transmembrane region" description="Helical" evidence="8">
    <location>
        <begin position="102"/>
        <end position="125"/>
    </location>
</feature>
<gene>
    <name evidence="10" type="ORF">KASA_0M00858G</name>
</gene>